<evidence type="ECO:0000313" key="1">
    <source>
        <dbReference type="EMBL" id="RIA99769.1"/>
    </source>
</evidence>
<comment type="caution">
    <text evidence="1">The sequence shown here is derived from an EMBL/GenBank/DDBJ whole genome shotgun (WGS) entry which is preliminary data.</text>
</comment>
<organism evidence="1 2">
    <name type="scientific">Glomus cerebriforme</name>
    <dbReference type="NCBI Taxonomy" id="658196"/>
    <lineage>
        <taxon>Eukaryota</taxon>
        <taxon>Fungi</taxon>
        <taxon>Fungi incertae sedis</taxon>
        <taxon>Mucoromycota</taxon>
        <taxon>Glomeromycotina</taxon>
        <taxon>Glomeromycetes</taxon>
        <taxon>Glomerales</taxon>
        <taxon>Glomeraceae</taxon>
        <taxon>Glomus</taxon>
    </lineage>
</organism>
<protein>
    <submittedName>
        <fullName evidence="1">Uncharacterized protein</fullName>
    </submittedName>
</protein>
<gene>
    <name evidence="1" type="ORF">C1645_811137</name>
</gene>
<accession>A0A397TQQ9</accession>
<dbReference type="AlphaFoldDB" id="A0A397TQQ9"/>
<proteinExistence type="predicted"/>
<evidence type="ECO:0000313" key="2">
    <source>
        <dbReference type="Proteomes" id="UP000265703"/>
    </source>
</evidence>
<keyword evidence="2" id="KW-1185">Reference proteome</keyword>
<reference evidence="1 2" key="1">
    <citation type="submission" date="2018-06" db="EMBL/GenBank/DDBJ databases">
        <title>Comparative genomics reveals the genomic features of Rhizophagus irregularis, R. cerebriforme, R. diaphanum and Gigaspora rosea, and their symbiotic lifestyle signature.</title>
        <authorList>
            <person name="Morin E."/>
            <person name="San Clemente H."/>
            <person name="Chen E.C.H."/>
            <person name="De La Providencia I."/>
            <person name="Hainaut M."/>
            <person name="Kuo A."/>
            <person name="Kohler A."/>
            <person name="Murat C."/>
            <person name="Tang N."/>
            <person name="Roy S."/>
            <person name="Loubradou J."/>
            <person name="Henrissat B."/>
            <person name="Grigoriev I.V."/>
            <person name="Corradi N."/>
            <person name="Roux C."/>
            <person name="Martin F.M."/>
        </authorList>
    </citation>
    <scope>NUCLEOTIDE SEQUENCE [LARGE SCALE GENOMIC DNA]</scope>
    <source>
        <strain evidence="1 2">DAOM 227022</strain>
    </source>
</reference>
<dbReference type="EMBL" id="QKYT01000001">
    <property type="protein sequence ID" value="RIA99769.1"/>
    <property type="molecule type" value="Genomic_DNA"/>
</dbReference>
<dbReference type="Proteomes" id="UP000265703">
    <property type="component" value="Unassembled WGS sequence"/>
</dbReference>
<dbReference type="STRING" id="658196.A0A397TQQ9"/>
<dbReference type="OrthoDB" id="1470350at2759"/>
<name>A0A397TQQ9_9GLOM</name>
<sequence length="89" mass="9917">MTDIEIRAVLKEIFADGIDTVRKKPNITRESLDKLVYAEAVICQHNNLNLHTTSSSCNYAANSFDTEIGGCKITDVSTNVLKIHNHEAR</sequence>